<evidence type="ECO:0000313" key="3">
    <source>
        <dbReference type="EMBL" id="TCM67835.1"/>
    </source>
</evidence>
<dbReference type="OrthoDB" id="292013at2"/>
<gene>
    <name evidence="3" type="ORF">EC844_107130</name>
</gene>
<keyword evidence="1" id="KW-0732">Signal</keyword>
<evidence type="ECO:0000259" key="2">
    <source>
        <dbReference type="Pfam" id="PF13449"/>
    </source>
</evidence>
<name>A0A4R1XZF5_ACICA</name>
<reference evidence="3 4" key="1">
    <citation type="submission" date="2019-03" db="EMBL/GenBank/DDBJ databases">
        <title>Genomic analyses of the natural microbiome of Caenorhabditis elegans.</title>
        <authorList>
            <person name="Samuel B."/>
        </authorList>
    </citation>
    <scope>NUCLEOTIDE SEQUENCE [LARGE SCALE GENOMIC DNA]</scope>
    <source>
        <strain evidence="3 4">JUb89</strain>
    </source>
</reference>
<proteinExistence type="predicted"/>
<comment type="caution">
    <text evidence="3">The sequence shown here is derived from an EMBL/GenBank/DDBJ whole genome shotgun (WGS) entry which is preliminary data.</text>
</comment>
<dbReference type="EMBL" id="SLVJ01000007">
    <property type="protein sequence ID" value="TCM67835.1"/>
    <property type="molecule type" value="Genomic_DNA"/>
</dbReference>
<dbReference type="PROSITE" id="PS51257">
    <property type="entry name" value="PROKAR_LIPOPROTEIN"/>
    <property type="match status" value="1"/>
</dbReference>
<dbReference type="PANTHER" id="PTHR37957:SF1">
    <property type="entry name" value="PHYTASE-LIKE DOMAIN-CONTAINING PROTEIN"/>
    <property type="match status" value="1"/>
</dbReference>
<dbReference type="SUPFAM" id="SSF63829">
    <property type="entry name" value="Calcium-dependent phosphotriesterase"/>
    <property type="match status" value="1"/>
</dbReference>
<dbReference type="AlphaFoldDB" id="A0A4R1XZF5"/>
<sequence length="388" mass="42635">MGKTGLSLNKCILSLAIACASVAFTGCNDTDTDDSPTVDTPATTVGSLRLIGDYSIPTKTMYQAVEFGGISGLDRDQDGRYWAISDDRGGEKGAPRFYNLSIDMDANKINKVSINQMIYLRDQNNNLLPDNRRSADPESIRVAPNGNLYISSEGNFSNKVTDLYQPFVREYARDGQFVREFDIPKRFHYVDNTSTGGRSNKLFESLTVTPNGNIFTANEDALIQDGPLTSMNNGSVIRVVKLDPSSGKSLAEYAYQIPSIPVNSLPNTFAPDNGVSEMLAISENEFIAIERAYADGVGNTIRLVKTKINPTSTDIKNIDSLNAAKFEPMSKQLLLEMPIHYMGIKLDNIEAITWGPTLNNGHRSLIIAADNNFLDKQSTQFIGFEVIP</sequence>
<dbReference type="InterPro" id="IPR027372">
    <property type="entry name" value="Phytase-like_dom"/>
</dbReference>
<evidence type="ECO:0000256" key="1">
    <source>
        <dbReference type="SAM" id="SignalP"/>
    </source>
</evidence>
<feature type="domain" description="Phytase-like" evidence="2">
    <location>
        <begin position="66"/>
        <end position="373"/>
    </location>
</feature>
<feature type="chain" id="PRO_5020460128" description="Phytase-like domain-containing protein" evidence="1">
    <location>
        <begin position="26"/>
        <end position="388"/>
    </location>
</feature>
<evidence type="ECO:0000313" key="4">
    <source>
        <dbReference type="Proteomes" id="UP000294963"/>
    </source>
</evidence>
<accession>A0A4R1XZF5</accession>
<feature type="signal peptide" evidence="1">
    <location>
        <begin position="1"/>
        <end position="25"/>
    </location>
</feature>
<dbReference type="PANTHER" id="PTHR37957">
    <property type="entry name" value="BLR7070 PROTEIN"/>
    <property type="match status" value="1"/>
</dbReference>
<keyword evidence="4" id="KW-1185">Reference proteome</keyword>
<dbReference type="Pfam" id="PF13449">
    <property type="entry name" value="Phytase-like"/>
    <property type="match status" value="1"/>
</dbReference>
<dbReference type="Proteomes" id="UP000294963">
    <property type="component" value="Unassembled WGS sequence"/>
</dbReference>
<protein>
    <recommendedName>
        <fullName evidence="2">Phytase-like domain-containing protein</fullName>
    </recommendedName>
</protein>
<organism evidence="3 4">
    <name type="scientific">Acinetobacter calcoaceticus</name>
    <dbReference type="NCBI Taxonomy" id="471"/>
    <lineage>
        <taxon>Bacteria</taxon>
        <taxon>Pseudomonadati</taxon>
        <taxon>Pseudomonadota</taxon>
        <taxon>Gammaproteobacteria</taxon>
        <taxon>Moraxellales</taxon>
        <taxon>Moraxellaceae</taxon>
        <taxon>Acinetobacter</taxon>
        <taxon>Acinetobacter calcoaceticus/baumannii complex</taxon>
    </lineage>
</organism>